<dbReference type="OrthoDB" id="1822654at2"/>
<sequence length="75" mass="8800">MSQLPIIVRQLTDDLNKIVENMENKKDEDDDISMLLSAGIILEDIKKLLNKNPVVRYDSEKNILYLFFPDGRKEY</sequence>
<dbReference type="Proteomes" id="UP000467132">
    <property type="component" value="Unassembled WGS sequence"/>
</dbReference>
<protein>
    <submittedName>
        <fullName evidence="1">Uncharacterized protein</fullName>
    </submittedName>
</protein>
<dbReference type="EMBL" id="QXXA01000011">
    <property type="protein sequence ID" value="NBI07295.1"/>
    <property type="molecule type" value="Genomic_DNA"/>
</dbReference>
<keyword evidence="2" id="KW-1185">Reference proteome</keyword>
<accession>A0A845QXU2</accession>
<proteinExistence type="predicted"/>
<name>A0A845QXU2_9CLOT</name>
<comment type="caution">
    <text evidence="1">The sequence shown here is derived from an EMBL/GenBank/DDBJ whole genome shotgun (WGS) entry which is preliminary data.</text>
</comment>
<evidence type="ECO:0000313" key="2">
    <source>
        <dbReference type="Proteomes" id="UP000467132"/>
    </source>
</evidence>
<dbReference type="RefSeq" id="WP_160197760.1">
    <property type="nucleotide sequence ID" value="NZ_QXXA01000011.1"/>
</dbReference>
<gene>
    <name evidence="1" type="ORF">D3Z33_10590</name>
</gene>
<organism evidence="1 2">
    <name type="scientific">Senegalia massiliensis</name>
    <dbReference type="NCBI Taxonomy" id="1720316"/>
    <lineage>
        <taxon>Bacteria</taxon>
        <taxon>Bacillati</taxon>
        <taxon>Bacillota</taxon>
        <taxon>Clostridia</taxon>
        <taxon>Eubacteriales</taxon>
        <taxon>Clostridiaceae</taxon>
        <taxon>Senegalia</taxon>
    </lineage>
</organism>
<evidence type="ECO:0000313" key="1">
    <source>
        <dbReference type="EMBL" id="NBI07295.1"/>
    </source>
</evidence>
<reference evidence="1 2" key="1">
    <citation type="submission" date="2018-08" db="EMBL/GenBank/DDBJ databases">
        <title>Murine metabolic-syndrome-specific gut microbial biobank.</title>
        <authorList>
            <person name="Liu C."/>
        </authorList>
    </citation>
    <scope>NUCLEOTIDE SEQUENCE [LARGE SCALE GENOMIC DNA]</scope>
    <source>
        <strain evidence="1 2">583</strain>
    </source>
</reference>
<dbReference type="AlphaFoldDB" id="A0A845QXU2"/>